<sequence>MTRYDGRARGLAYALAALAGYVDAFGFMYLGGFFVSFMSGNSTRLAVGAAHNLAEARIAFGLIAGFVGGVVIGSLTGSLARARRQTAVLLLVSGLLAAAAILGGLGLPGTALALVLAMGAENAVFEHEGEVRIGLTYMTGTLVKCGQRIAAALRGGDKFGWLPFLSMWLSLLCGAVAGAAIFPRLGLSGLWIAAAVALVSALFAAAFLRDEGLISR</sequence>
<feature type="transmembrane region" description="Helical" evidence="1">
    <location>
        <begin position="12"/>
        <end position="38"/>
    </location>
</feature>
<keyword evidence="1" id="KW-0812">Transmembrane</keyword>
<keyword evidence="1" id="KW-0472">Membrane</keyword>
<dbReference type="AlphaFoldDB" id="A0A2W5C3G3"/>
<dbReference type="Pfam" id="PF06912">
    <property type="entry name" value="DUF1275"/>
    <property type="match status" value="1"/>
</dbReference>
<gene>
    <name evidence="2" type="ORF">DI623_12230</name>
</gene>
<comment type="caution">
    <text evidence="2">The sequence shown here is derived from an EMBL/GenBank/DDBJ whole genome shotgun (WGS) entry which is preliminary data.</text>
</comment>
<accession>A0A2W5C3G3</accession>
<keyword evidence="1" id="KW-1133">Transmembrane helix</keyword>
<evidence type="ECO:0000313" key="2">
    <source>
        <dbReference type="EMBL" id="PZO88638.1"/>
    </source>
</evidence>
<feature type="transmembrane region" description="Helical" evidence="1">
    <location>
        <begin position="161"/>
        <end position="182"/>
    </location>
</feature>
<name>A0A2W5C3G3_9SPHN</name>
<feature type="transmembrane region" description="Helical" evidence="1">
    <location>
        <begin position="87"/>
        <end position="107"/>
    </location>
</feature>
<dbReference type="PANTHER" id="PTHR37314">
    <property type="entry name" value="SLR0142 PROTEIN"/>
    <property type="match status" value="1"/>
</dbReference>
<evidence type="ECO:0000313" key="3">
    <source>
        <dbReference type="Proteomes" id="UP000249066"/>
    </source>
</evidence>
<proteinExistence type="predicted"/>
<dbReference type="Proteomes" id="UP000249066">
    <property type="component" value="Unassembled WGS sequence"/>
</dbReference>
<organism evidence="2 3">
    <name type="scientific">Sphingomonas sanxanigenens</name>
    <dbReference type="NCBI Taxonomy" id="397260"/>
    <lineage>
        <taxon>Bacteria</taxon>
        <taxon>Pseudomonadati</taxon>
        <taxon>Pseudomonadota</taxon>
        <taxon>Alphaproteobacteria</taxon>
        <taxon>Sphingomonadales</taxon>
        <taxon>Sphingomonadaceae</taxon>
        <taxon>Sphingomonas</taxon>
    </lineage>
</organism>
<evidence type="ECO:0000256" key="1">
    <source>
        <dbReference type="SAM" id="Phobius"/>
    </source>
</evidence>
<reference evidence="2 3" key="1">
    <citation type="submission" date="2017-08" db="EMBL/GenBank/DDBJ databases">
        <title>Infants hospitalized years apart are colonized by the same room-sourced microbial strains.</title>
        <authorList>
            <person name="Brooks B."/>
            <person name="Olm M.R."/>
            <person name="Firek B.A."/>
            <person name="Baker R."/>
            <person name="Thomas B.C."/>
            <person name="Morowitz M.J."/>
            <person name="Banfield J.F."/>
        </authorList>
    </citation>
    <scope>NUCLEOTIDE SEQUENCE [LARGE SCALE GENOMIC DNA]</scope>
    <source>
        <strain evidence="2">S2_018_000_R2_101</strain>
    </source>
</reference>
<feature type="transmembrane region" description="Helical" evidence="1">
    <location>
        <begin position="189"/>
        <end position="208"/>
    </location>
</feature>
<dbReference type="InterPro" id="IPR010699">
    <property type="entry name" value="DUF1275"/>
</dbReference>
<dbReference type="EMBL" id="QFNN01000085">
    <property type="protein sequence ID" value="PZO88638.1"/>
    <property type="molecule type" value="Genomic_DNA"/>
</dbReference>
<feature type="transmembrane region" description="Helical" evidence="1">
    <location>
        <begin position="58"/>
        <end position="80"/>
    </location>
</feature>
<protein>
    <submittedName>
        <fullName evidence="2">DUF1275 domain-containing protein</fullName>
    </submittedName>
</protein>
<dbReference type="PANTHER" id="PTHR37314:SF4">
    <property type="entry name" value="UPF0700 TRANSMEMBRANE PROTEIN YOAK"/>
    <property type="match status" value="1"/>
</dbReference>